<name>A0ABQ9HC29_9NEOP</name>
<evidence type="ECO:0000313" key="2">
    <source>
        <dbReference type="Proteomes" id="UP001159363"/>
    </source>
</evidence>
<gene>
    <name evidence="1" type="ORF">PR048_018305</name>
</gene>
<reference evidence="1 2" key="1">
    <citation type="submission" date="2023-02" db="EMBL/GenBank/DDBJ databases">
        <title>LHISI_Scaffold_Assembly.</title>
        <authorList>
            <person name="Stuart O.P."/>
            <person name="Cleave R."/>
            <person name="Magrath M.J.L."/>
            <person name="Mikheyev A.S."/>
        </authorList>
    </citation>
    <scope>NUCLEOTIDE SEQUENCE [LARGE SCALE GENOMIC DNA]</scope>
    <source>
        <strain evidence="1">Daus_M_001</strain>
        <tissue evidence="1">Leg muscle</tissue>
    </source>
</reference>
<protein>
    <submittedName>
        <fullName evidence="1">Uncharacterized protein</fullName>
    </submittedName>
</protein>
<organism evidence="1 2">
    <name type="scientific">Dryococelus australis</name>
    <dbReference type="NCBI Taxonomy" id="614101"/>
    <lineage>
        <taxon>Eukaryota</taxon>
        <taxon>Metazoa</taxon>
        <taxon>Ecdysozoa</taxon>
        <taxon>Arthropoda</taxon>
        <taxon>Hexapoda</taxon>
        <taxon>Insecta</taxon>
        <taxon>Pterygota</taxon>
        <taxon>Neoptera</taxon>
        <taxon>Polyneoptera</taxon>
        <taxon>Phasmatodea</taxon>
        <taxon>Verophasmatodea</taxon>
        <taxon>Anareolatae</taxon>
        <taxon>Phasmatidae</taxon>
        <taxon>Eurycanthinae</taxon>
        <taxon>Dryococelus</taxon>
    </lineage>
</organism>
<keyword evidence="2" id="KW-1185">Reference proteome</keyword>
<comment type="caution">
    <text evidence="1">The sequence shown here is derived from an EMBL/GenBank/DDBJ whole genome shotgun (WGS) entry which is preliminary data.</text>
</comment>
<dbReference type="Proteomes" id="UP001159363">
    <property type="component" value="Chromosome 5"/>
</dbReference>
<proteinExistence type="predicted"/>
<dbReference type="EMBL" id="JARBHB010000006">
    <property type="protein sequence ID" value="KAJ8881819.1"/>
    <property type="molecule type" value="Genomic_DNA"/>
</dbReference>
<accession>A0ABQ9HC29</accession>
<evidence type="ECO:0000313" key="1">
    <source>
        <dbReference type="EMBL" id="KAJ8881819.1"/>
    </source>
</evidence>
<sequence length="110" mass="12961">MTQFKPLHGTARPQVPFAFVEERLVYITMHFAHLVNTRNTPLGSFTKLRILHRPRIVKLDLSAQIVDARCVLHNCVRSRGYNFEATFPLKVWKRPQWTKLYMMGYMLITT</sequence>